<feature type="domain" description="Ketopantoate reductase C-terminal" evidence="8">
    <location>
        <begin position="194"/>
        <end position="327"/>
    </location>
</feature>
<keyword evidence="3" id="KW-0521">NADP</keyword>
<dbReference type="Pfam" id="PF02558">
    <property type="entry name" value="ApbA"/>
    <property type="match status" value="1"/>
</dbReference>
<evidence type="ECO:0000256" key="3">
    <source>
        <dbReference type="ARBA" id="ARBA00022857"/>
    </source>
</evidence>
<keyword evidence="4" id="KW-0560">Oxidoreductase</keyword>
<dbReference type="PANTHER" id="PTHR43765:SF2">
    <property type="entry name" value="2-DEHYDROPANTOATE 2-REDUCTASE"/>
    <property type="match status" value="1"/>
</dbReference>
<dbReference type="Gene3D" id="3.40.50.720">
    <property type="entry name" value="NAD(P)-binding Rossmann-like Domain"/>
    <property type="match status" value="1"/>
</dbReference>
<dbReference type="InterPro" id="IPR013752">
    <property type="entry name" value="KPA_reductase"/>
</dbReference>
<evidence type="ECO:0000256" key="5">
    <source>
        <dbReference type="ARBA" id="ARBA00032024"/>
    </source>
</evidence>
<organism evidence="9 10">
    <name type="scientific">Prymnesium parvum</name>
    <name type="common">Toxic golden alga</name>
    <dbReference type="NCBI Taxonomy" id="97485"/>
    <lineage>
        <taxon>Eukaryota</taxon>
        <taxon>Haptista</taxon>
        <taxon>Haptophyta</taxon>
        <taxon>Prymnesiophyceae</taxon>
        <taxon>Prymnesiales</taxon>
        <taxon>Prymnesiaceae</taxon>
        <taxon>Prymnesium</taxon>
    </lineage>
</organism>
<dbReference type="InterPro" id="IPR008927">
    <property type="entry name" value="6-PGluconate_DH-like_C_sf"/>
</dbReference>
<dbReference type="NCBIfam" id="TIGR00745">
    <property type="entry name" value="apbA_panE"/>
    <property type="match status" value="1"/>
</dbReference>
<dbReference type="SUPFAM" id="SSF48179">
    <property type="entry name" value="6-phosphogluconate dehydrogenase C-terminal domain-like"/>
    <property type="match status" value="1"/>
</dbReference>
<evidence type="ECO:0000259" key="7">
    <source>
        <dbReference type="Pfam" id="PF02558"/>
    </source>
</evidence>
<keyword evidence="6" id="KW-1133">Transmembrane helix</keyword>
<protein>
    <recommendedName>
        <fullName evidence="2">2-dehydropantoate 2-reductase</fullName>
        <ecNumber evidence="2">1.1.1.169</ecNumber>
    </recommendedName>
    <alternativeName>
        <fullName evidence="5">Ketopantoate reductase</fullName>
    </alternativeName>
</protein>
<dbReference type="GO" id="GO:0008677">
    <property type="term" value="F:2-dehydropantoate 2-reductase activity"/>
    <property type="evidence" value="ECO:0007669"/>
    <property type="project" value="UniProtKB-EC"/>
</dbReference>
<dbReference type="GO" id="GO:0015940">
    <property type="term" value="P:pantothenate biosynthetic process"/>
    <property type="evidence" value="ECO:0007669"/>
    <property type="project" value="InterPro"/>
</dbReference>
<dbReference type="InterPro" id="IPR050838">
    <property type="entry name" value="Ketopantoate_reductase"/>
</dbReference>
<dbReference type="EC" id="1.1.1.169" evidence="2"/>
<evidence type="ECO:0000313" key="9">
    <source>
        <dbReference type="EMBL" id="KAL1522096.1"/>
    </source>
</evidence>
<evidence type="ECO:0000256" key="1">
    <source>
        <dbReference type="ARBA" id="ARBA00007870"/>
    </source>
</evidence>
<dbReference type="SUPFAM" id="SSF51735">
    <property type="entry name" value="NAD(P)-binding Rossmann-fold domains"/>
    <property type="match status" value="1"/>
</dbReference>
<dbReference type="Pfam" id="PF08546">
    <property type="entry name" value="ApbA_C"/>
    <property type="match status" value="1"/>
</dbReference>
<dbReference type="PANTHER" id="PTHR43765">
    <property type="entry name" value="2-DEHYDROPANTOATE 2-REDUCTASE-RELATED"/>
    <property type="match status" value="1"/>
</dbReference>
<proteinExistence type="inferred from homology"/>
<dbReference type="EMBL" id="JBGBPQ010000007">
    <property type="protein sequence ID" value="KAL1522096.1"/>
    <property type="molecule type" value="Genomic_DNA"/>
</dbReference>
<keyword evidence="10" id="KW-1185">Reference proteome</keyword>
<accession>A0AB34JJK5</accession>
<dbReference type="InterPro" id="IPR003710">
    <property type="entry name" value="ApbA"/>
</dbReference>
<comment type="caution">
    <text evidence="9">The sequence shown here is derived from an EMBL/GenBank/DDBJ whole genome shotgun (WGS) entry which is preliminary data.</text>
</comment>
<dbReference type="GO" id="GO:0050661">
    <property type="term" value="F:NADP binding"/>
    <property type="evidence" value="ECO:0007669"/>
    <property type="project" value="TreeGrafter"/>
</dbReference>
<keyword evidence="6" id="KW-0812">Transmembrane</keyword>
<dbReference type="InterPro" id="IPR013332">
    <property type="entry name" value="KPR_N"/>
</dbReference>
<evidence type="ECO:0000259" key="8">
    <source>
        <dbReference type="Pfam" id="PF08546"/>
    </source>
</evidence>
<dbReference type="InterPro" id="IPR036291">
    <property type="entry name" value="NAD(P)-bd_dom_sf"/>
</dbReference>
<sequence length="378" mass="39667">MPSYAVFGAGDIGCTVGIALAAHGASVALVGRNSPTGLALRNAAVENGARVCHKRSKWTVSLTPRQCASIFTADATRLREADVIIVATKRADNVAAAQAVAQHARPGAVVLMLQNGVGTAAELRGLLPPGTDVQIVECVVSMNAVRDVSDGALFHWVSPRDPSNPSFLLSAAGESIAADMHAAGLLAVSTQSFEEVVHAKLLINSAYNATVSLSGLNSLQCLREPAYRRIMHAAIDEALEVYKGAGIAYEKAGVFKYIKFLKLPQPIVWCIVPFLLADEARPSMYADLENNRKTEVRYINGHIIQLGKKAGVPTPVNQRLVDLVEAAERAAAGSPKVSAASIADGLSLPEESKPFVLHPIAIGLLSVAAAAGLAAVFL</sequence>
<reference evidence="9 10" key="1">
    <citation type="journal article" date="2024" name="Science">
        <title>Giant polyketide synthase enzymes in the biosynthesis of giant marine polyether toxins.</title>
        <authorList>
            <person name="Fallon T.R."/>
            <person name="Shende V.V."/>
            <person name="Wierzbicki I.H."/>
            <person name="Pendleton A.L."/>
            <person name="Watervoot N.F."/>
            <person name="Auber R.P."/>
            <person name="Gonzalez D.J."/>
            <person name="Wisecaver J.H."/>
            <person name="Moore B.S."/>
        </authorList>
    </citation>
    <scope>NUCLEOTIDE SEQUENCE [LARGE SCALE GENOMIC DNA]</scope>
    <source>
        <strain evidence="9 10">12B1</strain>
    </source>
</reference>
<evidence type="ECO:0000256" key="2">
    <source>
        <dbReference type="ARBA" id="ARBA00013014"/>
    </source>
</evidence>
<dbReference type="Proteomes" id="UP001515480">
    <property type="component" value="Unassembled WGS sequence"/>
</dbReference>
<evidence type="ECO:0000313" key="10">
    <source>
        <dbReference type="Proteomes" id="UP001515480"/>
    </source>
</evidence>
<comment type="similarity">
    <text evidence="1">Belongs to the ketopantoate reductase family.</text>
</comment>
<gene>
    <name evidence="9" type="ORF">AB1Y20_021739</name>
</gene>
<name>A0AB34JJK5_PRYPA</name>
<evidence type="ECO:0000256" key="4">
    <source>
        <dbReference type="ARBA" id="ARBA00023002"/>
    </source>
</evidence>
<dbReference type="AlphaFoldDB" id="A0AB34JJK5"/>
<dbReference type="GO" id="GO:0005737">
    <property type="term" value="C:cytoplasm"/>
    <property type="evidence" value="ECO:0007669"/>
    <property type="project" value="TreeGrafter"/>
</dbReference>
<evidence type="ECO:0000256" key="6">
    <source>
        <dbReference type="SAM" id="Phobius"/>
    </source>
</evidence>
<keyword evidence="6" id="KW-0472">Membrane</keyword>
<feature type="domain" description="Ketopantoate reductase N-terminal" evidence="7">
    <location>
        <begin position="4"/>
        <end position="146"/>
    </location>
</feature>
<feature type="transmembrane region" description="Helical" evidence="6">
    <location>
        <begin position="355"/>
        <end position="377"/>
    </location>
</feature>
<dbReference type="InterPro" id="IPR013328">
    <property type="entry name" value="6PGD_dom2"/>
</dbReference>
<dbReference type="Gene3D" id="1.10.1040.10">
    <property type="entry name" value="N-(1-d-carboxylethyl)-l-norvaline Dehydrogenase, domain 2"/>
    <property type="match status" value="1"/>
</dbReference>